<dbReference type="InterPro" id="IPR007112">
    <property type="entry name" value="Expansin/allergen_DPBB_dom"/>
</dbReference>
<dbReference type="InterPro" id="IPR036749">
    <property type="entry name" value="Expansin_CBD_sf"/>
</dbReference>
<dbReference type="PRINTS" id="PR00829">
    <property type="entry name" value="LOLP1ALLERGN"/>
</dbReference>
<evidence type="ECO:0000313" key="6">
    <source>
        <dbReference type="EMBL" id="GFP80901.1"/>
    </source>
</evidence>
<sequence length="263" mass="27904">MAYAIFTYLAFFSLISNFCHSLNPKLQNVLKADHSGSNWLTTNATWYGDANGAGTDVGVCGYGEAVESMPFNSRVTAVAPSLYNLSKPGYVCGTCYQVNCTNSAYCSGTPVTVIATDLCPGCTHLFDLSGTAFGAMAKSGQEEHLRDVGMLEVRYKSVACDYPGVSVAFQVVPTDTNFTTAIDYMDGHSLDGVALSAKLANTTWLPMQPSGDNVWTLTTLPEGDTAPFSIKLTDGSKIGVAHGVIPAGYSNGTTYRSIVKFDG</sequence>
<evidence type="ECO:0000259" key="4">
    <source>
        <dbReference type="PROSITE" id="PS50842"/>
    </source>
</evidence>
<dbReference type="InterPro" id="IPR005795">
    <property type="entry name" value="LolPI"/>
</dbReference>
<dbReference type="PROSITE" id="PS50842">
    <property type="entry name" value="EXPANSIN_EG45"/>
    <property type="match status" value="1"/>
</dbReference>
<feature type="signal peptide" evidence="3">
    <location>
        <begin position="1"/>
        <end position="21"/>
    </location>
</feature>
<dbReference type="Gene3D" id="2.40.40.10">
    <property type="entry name" value="RlpA-like domain"/>
    <property type="match status" value="1"/>
</dbReference>
<feature type="domain" description="Expansin-like CBD" evidence="5">
    <location>
        <begin position="176"/>
        <end position="257"/>
    </location>
</feature>
<protein>
    <submittedName>
        <fullName evidence="6">Putative expansin-b2</fullName>
    </submittedName>
</protein>
<dbReference type="PANTHER" id="PTHR31692">
    <property type="entry name" value="EXPANSIN-B3"/>
    <property type="match status" value="1"/>
</dbReference>
<dbReference type="InterPro" id="IPR007117">
    <property type="entry name" value="Expansin_CBD"/>
</dbReference>
<evidence type="ECO:0000259" key="5">
    <source>
        <dbReference type="PROSITE" id="PS50843"/>
    </source>
</evidence>
<accession>A0A830BFT7</accession>
<organism evidence="6 7">
    <name type="scientific">Phtheirospermum japonicum</name>
    <dbReference type="NCBI Taxonomy" id="374723"/>
    <lineage>
        <taxon>Eukaryota</taxon>
        <taxon>Viridiplantae</taxon>
        <taxon>Streptophyta</taxon>
        <taxon>Embryophyta</taxon>
        <taxon>Tracheophyta</taxon>
        <taxon>Spermatophyta</taxon>
        <taxon>Magnoliopsida</taxon>
        <taxon>eudicotyledons</taxon>
        <taxon>Gunneridae</taxon>
        <taxon>Pentapetalae</taxon>
        <taxon>asterids</taxon>
        <taxon>lamiids</taxon>
        <taxon>Lamiales</taxon>
        <taxon>Orobanchaceae</taxon>
        <taxon>Orobanchaceae incertae sedis</taxon>
        <taxon>Phtheirospermum</taxon>
    </lineage>
</organism>
<feature type="domain" description="Expansin-like EG45" evidence="4">
    <location>
        <begin position="57"/>
        <end position="165"/>
    </location>
</feature>
<dbReference type="EMBL" id="BMAC01000025">
    <property type="protein sequence ID" value="GFP80901.1"/>
    <property type="molecule type" value="Genomic_DNA"/>
</dbReference>
<evidence type="ECO:0000256" key="1">
    <source>
        <dbReference type="ARBA" id="ARBA00004613"/>
    </source>
</evidence>
<name>A0A830BFT7_9LAMI</name>
<comment type="caution">
    <text evidence="6">The sequence shown here is derived from an EMBL/GenBank/DDBJ whole genome shotgun (WGS) entry which is preliminary data.</text>
</comment>
<dbReference type="PANTHER" id="PTHR31692:SF56">
    <property type="entry name" value="EXPANSIN-B2-RELATED"/>
    <property type="match status" value="1"/>
</dbReference>
<evidence type="ECO:0000256" key="2">
    <source>
        <dbReference type="ARBA" id="ARBA00022525"/>
    </source>
</evidence>
<dbReference type="OrthoDB" id="406505at2759"/>
<dbReference type="SMART" id="SM00837">
    <property type="entry name" value="DPBB_1"/>
    <property type="match status" value="1"/>
</dbReference>
<dbReference type="PROSITE" id="PS50843">
    <property type="entry name" value="EXPANSIN_CBD"/>
    <property type="match status" value="1"/>
</dbReference>
<reference evidence="6" key="1">
    <citation type="submission" date="2020-07" db="EMBL/GenBank/DDBJ databases">
        <title>Ethylene signaling mediates host invasion by parasitic plants.</title>
        <authorList>
            <person name="Yoshida S."/>
        </authorList>
    </citation>
    <scope>NUCLEOTIDE SEQUENCE</scope>
    <source>
        <strain evidence="6">Okayama</strain>
    </source>
</reference>
<dbReference type="InterPro" id="IPR009009">
    <property type="entry name" value="RlpA-like_DPBB"/>
</dbReference>
<dbReference type="AlphaFoldDB" id="A0A830BFT7"/>
<keyword evidence="2" id="KW-0964">Secreted</keyword>
<dbReference type="GO" id="GO:0009653">
    <property type="term" value="P:anatomical structure morphogenesis"/>
    <property type="evidence" value="ECO:0007669"/>
    <property type="project" value="UniProtKB-ARBA"/>
</dbReference>
<proteinExistence type="predicted"/>
<dbReference type="Pfam" id="PF03330">
    <property type="entry name" value="DPBB_1"/>
    <property type="match status" value="1"/>
</dbReference>
<dbReference type="Proteomes" id="UP000653305">
    <property type="component" value="Unassembled WGS sequence"/>
</dbReference>
<evidence type="ECO:0000313" key="7">
    <source>
        <dbReference type="Proteomes" id="UP000653305"/>
    </source>
</evidence>
<dbReference type="GO" id="GO:0005576">
    <property type="term" value="C:extracellular region"/>
    <property type="evidence" value="ECO:0007669"/>
    <property type="project" value="UniProtKB-SubCell"/>
</dbReference>
<dbReference type="SUPFAM" id="SSF49590">
    <property type="entry name" value="PHL pollen allergen"/>
    <property type="match status" value="1"/>
</dbReference>
<dbReference type="PRINTS" id="PR01225">
    <property type="entry name" value="EXPANSNFAMLY"/>
</dbReference>
<gene>
    <name evidence="6" type="ORF">PHJA_000233400</name>
</gene>
<dbReference type="Gene3D" id="2.60.40.760">
    <property type="entry name" value="Expansin, cellulose-binding-like domain"/>
    <property type="match status" value="1"/>
</dbReference>
<keyword evidence="7" id="KW-1185">Reference proteome</keyword>
<feature type="chain" id="PRO_5032652456" evidence="3">
    <location>
        <begin position="22"/>
        <end position="263"/>
    </location>
</feature>
<dbReference type="InterPro" id="IPR007118">
    <property type="entry name" value="Expan_Lol_pI"/>
</dbReference>
<comment type="subcellular location">
    <subcellularLocation>
        <location evidence="1">Secreted</location>
    </subcellularLocation>
</comment>
<keyword evidence="3" id="KW-0732">Signal</keyword>
<evidence type="ECO:0000256" key="3">
    <source>
        <dbReference type="SAM" id="SignalP"/>
    </source>
</evidence>
<dbReference type="InterPro" id="IPR036908">
    <property type="entry name" value="RlpA-like_sf"/>
</dbReference>
<dbReference type="SUPFAM" id="SSF50685">
    <property type="entry name" value="Barwin-like endoglucanases"/>
    <property type="match status" value="1"/>
</dbReference>